<dbReference type="PANTHER" id="PTHR43462:SF2">
    <property type="entry name" value="THREONYL AND ALANYL TRNA SYNTHETASE SECOND ADDITIONAL DOMAIN-CONTAINING PROTEIN"/>
    <property type="match status" value="1"/>
</dbReference>
<dbReference type="Gene3D" id="3.30.980.10">
    <property type="entry name" value="Threonyl-trna Synthetase, Chain A, domain 2"/>
    <property type="match status" value="1"/>
</dbReference>
<dbReference type="PANTHER" id="PTHR43462">
    <property type="entry name" value="ALANYL-TRNA EDITING PROTEIN"/>
    <property type="match status" value="1"/>
</dbReference>
<dbReference type="STRING" id="1654360.EA58_19150"/>
<dbReference type="RefSeq" id="WP_036756194.1">
    <property type="nucleotide sequence ID" value="NZ_JAGSGC010000008.1"/>
</dbReference>
<evidence type="ECO:0008006" key="3">
    <source>
        <dbReference type="Google" id="ProtNLM"/>
    </source>
</evidence>
<proteinExistence type="predicted"/>
<dbReference type="OrthoDB" id="9812949at2"/>
<evidence type="ECO:0000313" key="2">
    <source>
        <dbReference type="Proteomes" id="UP000027192"/>
    </source>
</evidence>
<dbReference type="InterPro" id="IPR018163">
    <property type="entry name" value="Thr/Ala-tRNA-synth_IIc_edit"/>
</dbReference>
<accession>A0A066RLQ2</accession>
<dbReference type="AlphaFoldDB" id="A0A066RLQ2"/>
<dbReference type="InterPro" id="IPR051335">
    <property type="entry name" value="Alanyl-tRNA_Editing_Enzymes"/>
</dbReference>
<evidence type="ECO:0000313" key="1">
    <source>
        <dbReference type="EMBL" id="KDM90056.1"/>
    </source>
</evidence>
<organism evidence="1 2">
    <name type="scientific">Photobacterium galatheae</name>
    <dbReference type="NCBI Taxonomy" id="1654360"/>
    <lineage>
        <taxon>Bacteria</taxon>
        <taxon>Pseudomonadati</taxon>
        <taxon>Pseudomonadota</taxon>
        <taxon>Gammaproteobacteria</taxon>
        <taxon>Vibrionales</taxon>
        <taxon>Vibrionaceae</taxon>
        <taxon>Photobacterium</taxon>
    </lineage>
</organism>
<dbReference type="SUPFAM" id="SSF55186">
    <property type="entry name" value="ThrRS/AlaRS common domain"/>
    <property type="match status" value="1"/>
</dbReference>
<reference evidence="1 2" key="1">
    <citation type="submission" date="2014-04" db="EMBL/GenBank/DDBJ databases">
        <title>Draft genome sequence of Photobacterium halotolerans S2753: a solonamide, ngercheumicin and holomycin producer.</title>
        <authorList>
            <person name="Machado H.R."/>
            <person name="Gram L."/>
        </authorList>
    </citation>
    <scope>NUCLEOTIDE SEQUENCE [LARGE SCALE GENOMIC DNA]</scope>
    <source>
        <strain evidence="1 2">S2753</strain>
    </source>
</reference>
<sequence>MTERLYMATSELTGVAQLIRCEADETGYIAVLDATLFHPQGGGQPSDSGELENAEGKRATVLQVKEVDGVILHWLDVPLAPGAVKMHVNQAMRQRHAVLHSVGHVIGNLGQEYGWKPVKAHHWPDECRIEFTPEASCSDVEAADIEVRLSDLIAQGLTANTVTDEKGLRWVGFGELPPWPCGGTHLTSLSEVNGQVRVTTKVKKNKLIVKYTFESSPESQPG</sequence>
<dbReference type="SUPFAM" id="SSF50447">
    <property type="entry name" value="Translation proteins"/>
    <property type="match status" value="1"/>
</dbReference>
<name>A0A066RLQ2_9GAMM</name>
<protein>
    <recommendedName>
        <fullName evidence="3">Alanyl-tRNA synthetase</fullName>
    </recommendedName>
</protein>
<dbReference type="Proteomes" id="UP000027192">
    <property type="component" value="Unassembled WGS sequence"/>
</dbReference>
<comment type="caution">
    <text evidence="1">The sequence shown here is derived from an EMBL/GenBank/DDBJ whole genome shotgun (WGS) entry which is preliminary data.</text>
</comment>
<dbReference type="InterPro" id="IPR009000">
    <property type="entry name" value="Transl_B-barrel_sf"/>
</dbReference>
<keyword evidence="2" id="KW-1185">Reference proteome</keyword>
<dbReference type="EMBL" id="JMIB01000038">
    <property type="protein sequence ID" value="KDM90056.1"/>
    <property type="molecule type" value="Genomic_DNA"/>
</dbReference>
<gene>
    <name evidence="1" type="ORF">EA58_19150</name>
</gene>
<dbReference type="GO" id="GO:0000166">
    <property type="term" value="F:nucleotide binding"/>
    <property type="evidence" value="ECO:0007669"/>
    <property type="project" value="InterPro"/>
</dbReference>
<dbReference type="Gene3D" id="2.40.30.130">
    <property type="match status" value="1"/>
</dbReference>